<keyword evidence="1" id="KW-0812">Transmembrane</keyword>
<evidence type="ECO:0008006" key="4">
    <source>
        <dbReference type="Google" id="ProtNLM"/>
    </source>
</evidence>
<dbReference type="InterPro" id="IPR036465">
    <property type="entry name" value="vWFA_dom_sf"/>
</dbReference>
<proteinExistence type="predicted"/>
<feature type="transmembrane region" description="Helical" evidence="1">
    <location>
        <begin position="30"/>
        <end position="54"/>
    </location>
</feature>
<keyword evidence="1" id="KW-1133">Transmembrane helix</keyword>
<dbReference type="OrthoDB" id="7522752at2"/>
<dbReference type="AlphaFoldDB" id="D5AQJ1"/>
<protein>
    <recommendedName>
        <fullName evidence="4">Flp pilus assembly protein TadG</fullName>
    </recommendedName>
</protein>
<evidence type="ECO:0000256" key="1">
    <source>
        <dbReference type="SAM" id="Phobius"/>
    </source>
</evidence>
<sequence>MELGSRDGKARGEKARGGGMLHRLLRNEDGALIILSLQVFLVMLITTGIAIDLVRVEERRTLIQNTIDRAVLAAASLTQKRDPTLVVKDYLTKAGLGYIASDSSFTPKVEGSIALGWRRVSVEVDDDMPTIFGPLLGVSSLAATGDTTAMQAVGNVEISLVLDLSGSMTEYVKDNPSCTKNCTSSKTRFQYLQVAAKSFINTVFASSGSGVAAGRTSVSVVPYSTNVYLGSEMQEGYTLSSDFSVTGSSFAMPQCADFVANDYNTMVIDGTGPLTRTMYGSSYKYSDSLSALVSDGSTSNNPGQDWHNCMNTPQNRVIPLSSDPTFLAADKTGFIDKLTAGGWTSIDVGAKWGLALLDPSARDEVAKMTSVSSAFRETKPRPINYDGDTMKVLVLMTDGANTTNFSTLPGYRTGPSGIMSTLGVDSLGSFGPSATTASGIYYYDATRSSTPYYKYETGTWVARSAITQTTQEQQVQTATCTQYKNSWGQWKWNSCSVGTSDCTLISSTTSLKTYTCKKTTTVNVTTEAPLYDVSYDHLYKTKNWNLNTVAGLLGKPYGRSAGTQYELMANAVYDTSVKDARTKKLCDLAKSKGIYIFSVAADAPSGGKTLLKYCSSGTSYYYEVQGSNLSTAFASIAASISSLRLTN</sequence>
<dbReference type="EMBL" id="CP001312">
    <property type="protein sequence ID" value="ADE86780.1"/>
    <property type="molecule type" value="Genomic_DNA"/>
</dbReference>
<evidence type="ECO:0000313" key="2">
    <source>
        <dbReference type="EMBL" id="ADE86780.1"/>
    </source>
</evidence>
<reference evidence="2 3" key="2">
    <citation type="journal article" date="2010" name="J. Bacteriol.">
        <title>Complete genome sequence of the photosynthetic purple nonsulfur bacterium Rhodobacter capsulatus SB 1003.</title>
        <authorList>
            <person name="Strnad H."/>
            <person name="Lapidus A."/>
            <person name="Paces J."/>
            <person name="Ulbrich P."/>
            <person name="Vlcek C."/>
            <person name="Paces V."/>
            <person name="Haselkorn R."/>
        </authorList>
    </citation>
    <scope>NUCLEOTIDE SEQUENCE [LARGE SCALE GENOMIC DNA]</scope>
    <source>
        <strain evidence="3">ATCC BAA-309 / NBRC 16581 / SB1003</strain>
    </source>
</reference>
<dbReference type="SUPFAM" id="SSF53300">
    <property type="entry name" value="vWA-like"/>
    <property type="match status" value="1"/>
</dbReference>
<dbReference type="GeneID" id="31491846"/>
<name>D5AQJ1_RHOCB</name>
<dbReference type="KEGG" id="rcp:RCAP_rcc03056"/>
<keyword evidence="1" id="KW-0472">Membrane</keyword>
<organism evidence="2 3">
    <name type="scientific">Rhodobacter capsulatus (strain ATCC BAA-309 / NBRC 16581 / SB1003)</name>
    <dbReference type="NCBI Taxonomy" id="272942"/>
    <lineage>
        <taxon>Bacteria</taxon>
        <taxon>Pseudomonadati</taxon>
        <taxon>Pseudomonadota</taxon>
        <taxon>Alphaproteobacteria</taxon>
        <taxon>Rhodobacterales</taxon>
        <taxon>Rhodobacter group</taxon>
        <taxon>Rhodobacter</taxon>
    </lineage>
</organism>
<dbReference type="STRING" id="272942.RCAP_rcc03056"/>
<keyword evidence="3" id="KW-1185">Reference proteome</keyword>
<reference key="1">
    <citation type="submission" date="2008-12" db="EMBL/GenBank/DDBJ databases">
        <title>Complete genome sequence of Rhodobacter capsulatus SB1003.</title>
        <authorList>
            <person name="Strnad H."/>
            <person name="Lapidus A."/>
            <person name="Vlcek C."/>
            <person name="Ulbrich P."/>
            <person name="Paces J."/>
            <person name="Maltsev N."/>
            <person name="Kumar V."/>
            <person name="Kogan Y."/>
            <person name="Milgram A."/>
            <person name="Rebrekov D."/>
            <person name="Mazur M."/>
            <person name="Cox R."/>
            <person name="Kyrpides N."/>
            <person name="Kolar M."/>
            <person name="Sachova J."/>
            <person name="Ridl J."/>
            <person name="Ivanova N."/>
            <person name="Kapatral V."/>
            <person name="Los T."/>
            <person name="Lykidis A."/>
            <person name="Mikhailova N."/>
            <person name="Reznik G."/>
            <person name="Vasieva O."/>
            <person name="Fonstein M."/>
            <person name="Paces V."/>
            <person name="Haselkorn R."/>
        </authorList>
    </citation>
    <scope>NUCLEOTIDE SEQUENCE</scope>
    <source>
        <strain>SB1003</strain>
    </source>
</reference>
<evidence type="ECO:0000313" key="3">
    <source>
        <dbReference type="Proteomes" id="UP000002361"/>
    </source>
</evidence>
<dbReference type="Proteomes" id="UP000002361">
    <property type="component" value="Chromosome"/>
</dbReference>
<dbReference type="Gene3D" id="3.40.50.410">
    <property type="entry name" value="von Willebrand factor, type A domain"/>
    <property type="match status" value="1"/>
</dbReference>
<accession>D5AQJ1</accession>
<dbReference type="eggNOG" id="COG4655">
    <property type="taxonomic scope" value="Bacteria"/>
</dbReference>
<dbReference type="RefSeq" id="WP_013068753.1">
    <property type="nucleotide sequence ID" value="NC_014034.1"/>
</dbReference>
<gene>
    <name evidence="2" type="ordered locus">RCAP_rcc03056</name>
</gene>
<dbReference type="HOGENOM" id="CLU_026005_1_0_5"/>